<gene>
    <name evidence="1" type="ORF">NCTC13316_03276</name>
</gene>
<organism evidence="1 2">
    <name type="scientific">Legionella busanensis</name>
    <dbReference type="NCBI Taxonomy" id="190655"/>
    <lineage>
        <taxon>Bacteria</taxon>
        <taxon>Pseudomonadati</taxon>
        <taxon>Pseudomonadota</taxon>
        <taxon>Gammaproteobacteria</taxon>
        <taxon>Legionellales</taxon>
        <taxon>Legionellaceae</taxon>
        <taxon>Legionella</taxon>
    </lineage>
</organism>
<protein>
    <submittedName>
        <fullName evidence="1">Uncharacterized protein</fullName>
    </submittedName>
</protein>
<reference evidence="1 2" key="1">
    <citation type="submission" date="2018-06" db="EMBL/GenBank/DDBJ databases">
        <authorList>
            <consortium name="Pathogen Informatics"/>
            <person name="Doyle S."/>
        </authorList>
    </citation>
    <scope>NUCLEOTIDE SEQUENCE [LARGE SCALE GENOMIC DNA]</scope>
    <source>
        <strain evidence="1 2">NCTC13316</strain>
    </source>
</reference>
<name>A0A378KCQ6_9GAMM</name>
<keyword evidence="2" id="KW-1185">Reference proteome</keyword>
<proteinExistence type="predicted"/>
<dbReference type="Proteomes" id="UP000254794">
    <property type="component" value="Unassembled WGS sequence"/>
</dbReference>
<accession>A0A378KCQ6</accession>
<sequence>MLYDTRTNEFYLNNKKFDLNSKHWVETNNIPNLLIKLSAYDAIKNLQRTSYRLRVPIGVIGLELQMKLNIKLL</sequence>
<dbReference type="AlphaFoldDB" id="A0A378KCQ6"/>
<dbReference type="RefSeq" id="WP_115332791.1">
    <property type="nucleotide sequence ID" value="NZ_CAAAHP010000005.1"/>
</dbReference>
<dbReference type="OrthoDB" id="9794039at2"/>
<evidence type="ECO:0000313" key="1">
    <source>
        <dbReference type="EMBL" id="STX81405.1"/>
    </source>
</evidence>
<evidence type="ECO:0000313" key="2">
    <source>
        <dbReference type="Proteomes" id="UP000254794"/>
    </source>
</evidence>
<dbReference type="EMBL" id="UGOD01000004">
    <property type="protein sequence ID" value="STX81405.1"/>
    <property type="molecule type" value="Genomic_DNA"/>
</dbReference>